<dbReference type="Proteomes" id="UP000275652">
    <property type="component" value="Unassembled WGS sequence"/>
</dbReference>
<dbReference type="EMBL" id="QUTH01002507">
    <property type="protein sequence ID" value="RHZ25614.1"/>
    <property type="molecule type" value="Genomic_DNA"/>
</dbReference>
<dbReference type="GO" id="GO:0005634">
    <property type="term" value="C:nucleus"/>
    <property type="evidence" value="ECO:0007669"/>
    <property type="project" value="TreeGrafter"/>
</dbReference>
<protein>
    <recommendedName>
        <fullName evidence="9">Pantothenate kinase</fullName>
    </recommendedName>
</protein>
<comment type="caution">
    <text evidence="1">The sequence shown here is derived from an EMBL/GenBank/DDBJ whole genome shotgun (WGS) entry which is preliminary data.</text>
</comment>
<dbReference type="Proteomes" id="UP000285430">
    <property type="component" value="Unassembled WGS sequence"/>
</dbReference>
<dbReference type="GO" id="GO:0005524">
    <property type="term" value="F:ATP binding"/>
    <property type="evidence" value="ECO:0007669"/>
    <property type="project" value="UniProtKB-KW"/>
</dbReference>
<proteinExistence type="predicted"/>
<evidence type="ECO:0000313" key="2">
    <source>
        <dbReference type="EMBL" id="RHY94603.1"/>
    </source>
</evidence>
<dbReference type="EMBL" id="QUTG01002806">
    <property type="protein sequence ID" value="RHY94603.1"/>
    <property type="molecule type" value="Genomic_DNA"/>
</dbReference>
<evidence type="ECO:0000313" key="1">
    <source>
        <dbReference type="EMBL" id="RHY48762.1"/>
    </source>
</evidence>
<dbReference type="EMBL" id="QUTC01007179">
    <property type="protein sequence ID" value="RHY48762.1"/>
    <property type="molecule type" value="Genomic_DNA"/>
</dbReference>
<evidence type="ECO:0000313" key="8">
    <source>
        <dbReference type="Proteomes" id="UP000285712"/>
    </source>
</evidence>
<evidence type="ECO:0000313" key="5">
    <source>
        <dbReference type="Proteomes" id="UP000265716"/>
    </source>
</evidence>
<sequence length="300" mass="33217">MLTFVGGTLSKIVYFEQTQENTRRPRAMSHVLAADEMARFVKERDFYGSSGVRDTRLSVTSDTLGGTLHFIHFETRKMEGAIATVSGHGLNQSLRVLSCTGGGAHKIKKEDEIKCLVKGLNFLLNLFPYEVYTFIFVGHAGTYWGLCRLLFECQTYDEALDLCVNGRNASVDMSVGDIYGGAYEKFNLPATTVASSFGKMISVSRSDVSDADIARALLIMTTQNIGLIAYLNACIYETKRIFFVGNFLRHNKISCRTLAYAIDFWSKGQMKAHFCRHEGYLGALGAFLSNTSSSSPMAES</sequence>
<organism evidence="1 5">
    <name type="scientific">Aphanomyces astaci</name>
    <name type="common">Crayfish plague agent</name>
    <dbReference type="NCBI Taxonomy" id="112090"/>
    <lineage>
        <taxon>Eukaryota</taxon>
        <taxon>Sar</taxon>
        <taxon>Stramenopiles</taxon>
        <taxon>Oomycota</taxon>
        <taxon>Saprolegniomycetes</taxon>
        <taxon>Saprolegniales</taxon>
        <taxon>Verrucalvaceae</taxon>
        <taxon>Aphanomyces</taxon>
    </lineage>
</organism>
<dbReference type="Gene3D" id="3.30.420.40">
    <property type="match status" value="1"/>
</dbReference>
<dbReference type="VEuPathDB" id="FungiDB:H257_17065"/>
<dbReference type="InterPro" id="IPR043129">
    <property type="entry name" value="ATPase_NBD"/>
</dbReference>
<dbReference type="Pfam" id="PF03630">
    <property type="entry name" value="Fumble"/>
    <property type="match status" value="2"/>
</dbReference>
<evidence type="ECO:0000313" key="6">
    <source>
        <dbReference type="Proteomes" id="UP000275652"/>
    </source>
</evidence>
<dbReference type="InterPro" id="IPR004567">
    <property type="entry name" value="Type_II_PanK"/>
</dbReference>
<dbReference type="Gene3D" id="3.30.420.510">
    <property type="match status" value="1"/>
</dbReference>
<dbReference type="GO" id="GO:0004594">
    <property type="term" value="F:pantothenate kinase activity"/>
    <property type="evidence" value="ECO:0007669"/>
    <property type="project" value="TreeGrafter"/>
</dbReference>
<evidence type="ECO:0008006" key="9">
    <source>
        <dbReference type="Google" id="ProtNLM"/>
    </source>
</evidence>
<reference evidence="5 7" key="2">
    <citation type="submission" date="2018-08" db="EMBL/GenBank/DDBJ databases">
        <title>Aphanomyces genome sequencing and annotation.</title>
        <authorList>
            <person name="Minardi D."/>
            <person name="Oidtmann B."/>
            <person name="Van Der Giezen M."/>
            <person name="Studholme D.J."/>
        </authorList>
    </citation>
    <scope>NUCLEOTIDE SEQUENCE [LARGE SCALE GENOMIC DNA]</scope>
    <source>
        <strain evidence="3 7">Da</strain>
        <strain evidence="1 5">SA</strain>
        <strain evidence="2 8">Sv</strain>
    </source>
</reference>
<accession>A0A397CRV9</accession>
<dbReference type="GO" id="GO:0015937">
    <property type="term" value="P:coenzyme A biosynthetic process"/>
    <property type="evidence" value="ECO:0007669"/>
    <property type="project" value="UniProtKB-KW"/>
</dbReference>
<dbReference type="Proteomes" id="UP000265716">
    <property type="component" value="Unassembled WGS sequence"/>
</dbReference>
<reference evidence="4 6" key="1">
    <citation type="journal article" date="2018" name="J. Invertebr. Pathol.">
        <title>New genotyping method for the causative agent of crayfish plague (Aphanomyces astaci) based on whole genome data.</title>
        <authorList>
            <person name="Minardi D."/>
            <person name="Studholme D.J."/>
            <person name="van der Giezen M."/>
            <person name="Pretto T."/>
            <person name="Oidtmann B."/>
        </authorList>
    </citation>
    <scope>NUCLEOTIDE SEQUENCE [LARGE SCALE GENOMIC DNA]</scope>
    <source>
        <strain evidence="4 6">KB13</strain>
    </source>
</reference>
<dbReference type="SUPFAM" id="SSF53067">
    <property type="entry name" value="Actin-like ATPase domain"/>
    <property type="match status" value="2"/>
</dbReference>
<gene>
    <name evidence="4" type="ORF">DYB28_006305</name>
    <name evidence="2" type="ORF">DYB35_003723</name>
    <name evidence="3" type="ORF">DYB37_004544</name>
    <name evidence="1" type="ORF">DYB38_009125</name>
</gene>
<dbReference type="EMBL" id="QUTI01016996">
    <property type="protein sequence ID" value="RLO10912.1"/>
    <property type="molecule type" value="Genomic_DNA"/>
</dbReference>
<name>A0A397CRV9_APHAT</name>
<dbReference type="Proteomes" id="UP000285712">
    <property type="component" value="Unassembled WGS sequence"/>
</dbReference>
<dbReference type="AlphaFoldDB" id="A0A397CRV9"/>
<evidence type="ECO:0000313" key="4">
    <source>
        <dbReference type="EMBL" id="RLO10912.1"/>
    </source>
</evidence>
<dbReference type="GO" id="GO:0005829">
    <property type="term" value="C:cytosol"/>
    <property type="evidence" value="ECO:0007669"/>
    <property type="project" value="TreeGrafter"/>
</dbReference>
<evidence type="ECO:0000313" key="7">
    <source>
        <dbReference type="Proteomes" id="UP000285430"/>
    </source>
</evidence>
<evidence type="ECO:0000313" key="3">
    <source>
        <dbReference type="EMBL" id="RHZ25614.1"/>
    </source>
</evidence>
<dbReference type="PANTHER" id="PTHR12280:SF30">
    <property type="entry name" value="FUMBLE"/>
    <property type="match status" value="1"/>
</dbReference>
<dbReference type="PANTHER" id="PTHR12280">
    <property type="entry name" value="PANTOTHENATE KINASE"/>
    <property type="match status" value="1"/>
</dbReference>